<protein>
    <submittedName>
        <fullName evidence="3">Uncharacterized protein</fullName>
    </submittedName>
</protein>
<dbReference type="AlphaFoldDB" id="A0AA91EEE0"/>
<evidence type="ECO:0000313" key="4">
    <source>
        <dbReference type="Proteomes" id="UP000078431"/>
    </source>
</evidence>
<feature type="region of interest" description="Disordered" evidence="1">
    <location>
        <begin position="1"/>
        <end position="22"/>
    </location>
</feature>
<dbReference type="EMBL" id="LXEX01000031">
    <property type="protein sequence ID" value="OAT58993.1"/>
    <property type="molecule type" value="Genomic_DNA"/>
</dbReference>
<gene>
    <name evidence="3" type="ORF">M993_02296</name>
</gene>
<evidence type="ECO:0000256" key="2">
    <source>
        <dbReference type="SAM" id="Phobius"/>
    </source>
</evidence>
<keyword evidence="2" id="KW-0472">Membrane</keyword>
<feature type="compositionally biased region" description="Basic residues" evidence="1">
    <location>
        <begin position="1"/>
        <end position="13"/>
    </location>
</feature>
<accession>A0AA91EEE0</accession>
<keyword evidence="2" id="KW-0812">Transmembrane</keyword>
<reference evidence="3 4" key="1">
    <citation type="submission" date="2016-04" db="EMBL/GenBank/DDBJ databases">
        <title>ATOL: Assembling a taxonomically balanced genome-scale reconstruction of the evolutionary history of the Enterobacteriaceae.</title>
        <authorList>
            <person name="Plunkett G.III."/>
            <person name="Neeno-Eckwall E.C."/>
            <person name="Glasner J.D."/>
            <person name="Perna N.T."/>
        </authorList>
    </citation>
    <scope>NUCLEOTIDE SEQUENCE [LARGE SCALE GENOMIC DNA]</scope>
    <source>
        <strain evidence="3 4">ATCC 12841</strain>
    </source>
</reference>
<dbReference type="RefSeq" id="WP_061552915.1">
    <property type="nucleotide sequence ID" value="NZ_LXEX01000031.1"/>
</dbReference>
<sequence length="104" mass="11255">MKPRQQRQSRRKLTPSPVPVTNPMLGELQELRSIGEKLDALQHTLPGAMGIDLIYDKLDRIERRIDTIDAAASKKGAVAGAIAGGLSGCLVSTTIMLIKARMGF</sequence>
<name>A0AA91EEE0_9GAMM</name>
<evidence type="ECO:0000256" key="1">
    <source>
        <dbReference type="SAM" id="MobiDB-lite"/>
    </source>
</evidence>
<keyword evidence="4" id="KW-1185">Reference proteome</keyword>
<proteinExistence type="predicted"/>
<evidence type="ECO:0000313" key="3">
    <source>
        <dbReference type="EMBL" id="OAT58993.1"/>
    </source>
</evidence>
<organism evidence="3 4">
    <name type="scientific">Obesumbacterium proteus ATCC 12841</name>
    <dbReference type="NCBI Taxonomy" id="1354268"/>
    <lineage>
        <taxon>Bacteria</taxon>
        <taxon>Pseudomonadati</taxon>
        <taxon>Pseudomonadota</taxon>
        <taxon>Gammaproteobacteria</taxon>
        <taxon>Enterobacterales</taxon>
        <taxon>Hafniaceae</taxon>
        <taxon>Obesumbacterium</taxon>
    </lineage>
</organism>
<keyword evidence="2" id="KW-1133">Transmembrane helix</keyword>
<feature type="transmembrane region" description="Helical" evidence="2">
    <location>
        <begin position="77"/>
        <end position="98"/>
    </location>
</feature>
<comment type="caution">
    <text evidence="3">The sequence shown here is derived from an EMBL/GenBank/DDBJ whole genome shotgun (WGS) entry which is preliminary data.</text>
</comment>
<dbReference type="Proteomes" id="UP000078431">
    <property type="component" value="Unassembled WGS sequence"/>
</dbReference>